<evidence type="ECO:0000256" key="3">
    <source>
        <dbReference type="ARBA" id="ARBA00022729"/>
    </source>
</evidence>
<dbReference type="EMBL" id="CP035806">
    <property type="protein sequence ID" value="QBE48041.1"/>
    <property type="molecule type" value="Genomic_DNA"/>
</dbReference>
<evidence type="ECO:0000256" key="4">
    <source>
        <dbReference type="ARBA" id="ARBA00022798"/>
    </source>
</evidence>
<evidence type="ECO:0000256" key="6">
    <source>
        <dbReference type="ARBA" id="ARBA00047512"/>
    </source>
</evidence>
<accession>A0A4P6KDP0</accession>
<protein>
    <recommendedName>
        <fullName evidence="2">glycerophosphodiester phosphodiesterase</fullName>
        <ecNumber evidence="2">3.1.4.46</ecNumber>
    </recommendedName>
</protein>
<evidence type="ECO:0000256" key="2">
    <source>
        <dbReference type="ARBA" id="ARBA00012247"/>
    </source>
</evidence>
<dbReference type="GO" id="GO:0008889">
    <property type="term" value="F:glycerophosphodiester phosphodiesterase activity"/>
    <property type="evidence" value="ECO:0007669"/>
    <property type="project" value="UniProtKB-EC"/>
</dbReference>
<dbReference type="EC" id="3.1.4.46" evidence="2"/>
<dbReference type="Pfam" id="PF03009">
    <property type="entry name" value="GDPD"/>
    <property type="match status" value="1"/>
</dbReference>
<comment type="catalytic activity">
    <reaction evidence="6">
        <text>a sn-glycero-3-phosphodiester + H2O = an alcohol + sn-glycerol 3-phosphate + H(+)</text>
        <dbReference type="Rhea" id="RHEA:12969"/>
        <dbReference type="ChEBI" id="CHEBI:15377"/>
        <dbReference type="ChEBI" id="CHEBI:15378"/>
        <dbReference type="ChEBI" id="CHEBI:30879"/>
        <dbReference type="ChEBI" id="CHEBI:57597"/>
        <dbReference type="ChEBI" id="CHEBI:83408"/>
        <dbReference type="EC" id="3.1.4.46"/>
    </reaction>
</comment>
<gene>
    <name evidence="8" type="ORF">EVS81_03695</name>
</gene>
<name>A0A4P6KDP0_9MICO</name>
<evidence type="ECO:0000256" key="5">
    <source>
        <dbReference type="ARBA" id="ARBA00022801"/>
    </source>
</evidence>
<dbReference type="PANTHER" id="PTHR43620">
    <property type="entry name" value="GLYCEROPHOSPHORYL DIESTER PHOSPHODIESTERASE"/>
    <property type="match status" value="1"/>
</dbReference>
<organism evidence="8 9">
    <name type="scientific">Leucobacter triazinivorans</name>
    <dbReference type="NCBI Taxonomy" id="1784719"/>
    <lineage>
        <taxon>Bacteria</taxon>
        <taxon>Bacillati</taxon>
        <taxon>Actinomycetota</taxon>
        <taxon>Actinomycetes</taxon>
        <taxon>Micrococcales</taxon>
        <taxon>Microbacteriaceae</taxon>
        <taxon>Leucobacter</taxon>
    </lineage>
</organism>
<dbReference type="InterPro" id="IPR017946">
    <property type="entry name" value="PLC-like_Pdiesterase_TIM-brl"/>
</dbReference>
<evidence type="ECO:0000256" key="1">
    <source>
        <dbReference type="ARBA" id="ARBA00007277"/>
    </source>
</evidence>
<keyword evidence="5" id="KW-0378">Hydrolase</keyword>
<dbReference type="AlphaFoldDB" id="A0A4P6KDP0"/>
<dbReference type="GO" id="GO:0006629">
    <property type="term" value="P:lipid metabolic process"/>
    <property type="evidence" value="ECO:0007669"/>
    <property type="project" value="InterPro"/>
</dbReference>
<keyword evidence="4" id="KW-0319">Glycerol metabolism</keyword>
<dbReference type="GO" id="GO:0006071">
    <property type="term" value="P:glycerol metabolic process"/>
    <property type="evidence" value="ECO:0007669"/>
    <property type="project" value="UniProtKB-KW"/>
</dbReference>
<dbReference type="RefSeq" id="WP_130109190.1">
    <property type="nucleotide sequence ID" value="NZ_CP035806.1"/>
</dbReference>
<feature type="domain" description="GP-PDE" evidence="7">
    <location>
        <begin position="7"/>
        <end position="334"/>
    </location>
</feature>
<reference evidence="8 9" key="1">
    <citation type="submission" date="2019-02" db="EMBL/GenBank/DDBJ databases">
        <authorList>
            <person name="Sun L."/>
            <person name="Pan D."/>
            <person name="Wu X."/>
        </authorList>
    </citation>
    <scope>NUCLEOTIDE SEQUENCE [LARGE SCALE GENOMIC DNA]</scope>
    <source>
        <strain evidence="8 9">JW-1</strain>
    </source>
</reference>
<comment type="similarity">
    <text evidence="1">Belongs to the glycerophosphoryl diester phosphodiesterase family.</text>
</comment>
<evidence type="ECO:0000313" key="9">
    <source>
        <dbReference type="Proteomes" id="UP000289260"/>
    </source>
</evidence>
<dbReference type="PANTHER" id="PTHR43620:SF7">
    <property type="entry name" value="GLYCEROPHOSPHODIESTER PHOSPHODIESTERASE GDPD5-RELATED"/>
    <property type="match status" value="1"/>
</dbReference>
<dbReference type="OrthoDB" id="9758957at2"/>
<keyword evidence="3" id="KW-0732">Signal</keyword>
<evidence type="ECO:0000259" key="7">
    <source>
        <dbReference type="PROSITE" id="PS51704"/>
    </source>
</evidence>
<sequence length="340" mass="37417">MPDQPAPIVIGHRGAPGYRPEHSASSYRLACELGADAVEPDVVATRDGVLVVRHENEISGTTDVADRPEFAGRRTTKTIDGARQTGWFTEDFTWAELSTLRCRERLARIRPENRRFDGREPILRLRDVLAIVDEQSSSLGRPLGAVIEVKHAEYYLGLGWDLGALLLAELAAAGWDERPERVVIECFELGVLDRLREAGAPARLVFLTERFGAPADEPVGGAPARSYAWYRGDAGLDLLAQRVDGISVAKGNLLRVNALGRAVGSTSLVRRAHERGLLVYTWTLRPENRYLNLRFQTSLRGAEWGDWQGEFGMALSSGVDGIFVDHPDLGVAIREALAQA</sequence>
<dbReference type="KEGG" id="ltr:EVS81_03695"/>
<proteinExistence type="inferred from homology"/>
<dbReference type="Gene3D" id="3.20.20.190">
    <property type="entry name" value="Phosphatidylinositol (PI) phosphodiesterase"/>
    <property type="match status" value="1"/>
</dbReference>
<dbReference type="InterPro" id="IPR030395">
    <property type="entry name" value="GP_PDE_dom"/>
</dbReference>
<dbReference type="SUPFAM" id="SSF51695">
    <property type="entry name" value="PLC-like phosphodiesterases"/>
    <property type="match status" value="1"/>
</dbReference>
<evidence type="ECO:0000313" key="8">
    <source>
        <dbReference type="EMBL" id="QBE48041.1"/>
    </source>
</evidence>
<keyword evidence="9" id="KW-1185">Reference proteome</keyword>
<dbReference type="GO" id="GO:0042597">
    <property type="term" value="C:periplasmic space"/>
    <property type="evidence" value="ECO:0007669"/>
    <property type="project" value="TreeGrafter"/>
</dbReference>
<dbReference type="Proteomes" id="UP000289260">
    <property type="component" value="Chromosome"/>
</dbReference>
<dbReference type="PROSITE" id="PS51704">
    <property type="entry name" value="GP_PDE"/>
    <property type="match status" value="1"/>
</dbReference>